<evidence type="ECO:0000256" key="4">
    <source>
        <dbReference type="ARBA" id="ARBA00022884"/>
    </source>
</evidence>
<dbReference type="InterPro" id="IPR000504">
    <property type="entry name" value="RRM_dom"/>
</dbReference>
<dbReference type="InterPro" id="IPR034392">
    <property type="entry name" value="TatSF1-like_RRM1"/>
</dbReference>
<dbReference type="CDD" id="cd12282">
    <property type="entry name" value="RRM2_TatSF1_like"/>
    <property type="match status" value="1"/>
</dbReference>
<evidence type="ECO:0000259" key="8">
    <source>
        <dbReference type="PROSITE" id="PS50102"/>
    </source>
</evidence>
<dbReference type="PANTHER" id="PTHR15608">
    <property type="entry name" value="SPLICING FACTOR U2AF-ASSOCIATED PROTEIN 2"/>
    <property type="match status" value="1"/>
</dbReference>
<dbReference type="OrthoDB" id="10258585at2759"/>
<dbReference type="Pfam" id="PF00076">
    <property type="entry name" value="RRM_1"/>
    <property type="match status" value="2"/>
</dbReference>
<dbReference type="Proteomes" id="UP000278143">
    <property type="component" value="Unassembled WGS sequence"/>
</dbReference>
<sequence length="249" mass="28436">NASIYVTGLPLDVDAEELATFFGKCGMLMDDVLTGQPKIKIYRDSYGHPKGDALITYYRPESVVLAIQLLDGAELRLGKPNTVVHVQEPKDEQQAESSKPKPKPKMDKKLAQKHLKQMEKKLDWHETVVKDKSERFKKIVILKHMFTMEEIDEDPTLLLDLKMDIRSEAEKLGEVTNVIIYDKSPEGVCSVRFKEPAHAEQCVKLMNGRYFGGRQVEAHIHNGKEKYEKSSNKDEEAVSASYEKWLTEE</sequence>
<dbReference type="GO" id="GO:0005686">
    <property type="term" value="C:U2 snRNP"/>
    <property type="evidence" value="ECO:0007669"/>
    <property type="project" value="TreeGrafter"/>
</dbReference>
<organism evidence="9 10">
    <name type="scientific">Syncephalis pseudoplumigaleata</name>
    <dbReference type="NCBI Taxonomy" id="1712513"/>
    <lineage>
        <taxon>Eukaryota</taxon>
        <taxon>Fungi</taxon>
        <taxon>Fungi incertae sedis</taxon>
        <taxon>Zoopagomycota</taxon>
        <taxon>Zoopagomycotina</taxon>
        <taxon>Zoopagomycetes</taxon>
        <taxon>Zoopagales</taxon>
        <taxon>Piptocephalidaceae</taxon>
        <taxon>Syncephalis</taxon>
    </lineage>
</organism>
<gene>
    <name evidence="9" type="ORF">SYNPS1DRAFT_13841</name>
</gene>
<evidence type="ECO:0000256" key="7">
    <source>
        <dbReference type="SAM" id="MobiDB-lite"/>
    </source>
</evidence>
<evidence type="ECO:0000256" key="3">
    <source>
        <dbReference type="ARBA" id="ARBA00022737"/>
    </source>
</evidence>
<evidence type="ECO:0000256" key="6">
    <source>
        <dbReference type="PROSITE-ProRule" id="PRU00176"/>
    </source>
</evidence>
<keyword evidence="2" id="KW-0507">mRNA processing</keyword>
<proteinExistence type="inferred from homology"/>
<dbReference type="AlphaFoldDB" id="A0A4V1J1Y7"/>
<evidence type="ECO:0000313" key="9">
    <source>
        <dbReference type="EMBL" id="RKP26699.1"/>
    </source>
</evidence>
<dbReference type="Gene3D" id="3.30.70.330">
    <property type="match status" value="2"/>
</dbReference>
<dbReference type="InterPro" id="IPR012677">
    <property type="entry name" value="Nucleotide-bd_a/b_plait_sf"/>
</dbReference>
<feature type="region of interest" description="Disordered" evidence="7">
    <location>
        <begin position="87"/>
        <end position="107"/>
    </location>
</feature>
<dbReference type="SMART" id="SM00360">
    <property type="entry name" value="RRM"/>
    <property type="match status" value="2"/>
</dbReference>
<keyword evidence="10" id="KW-1185">Reference proteome</keyword>
<evidence type="ECO:0000256" key="1">
    <source>
        <dbReference type="ARBA" id="ARBA00007747"/>
    </source>
</evidence>
<feature type="non-terminal residue" evidence="9">
    <location>
        <position position="1"/>
    </location>
</feature>
<dbReference type="EMBL" id="KZ989355">
    <property type="protein sequence ID" value="RKP26699.1"/>
    <property type="molecule type" value="Genomic_DNA"/>
</dbReference>
<dbReference type="InterPro" id="IPR035979">
    <property type="entry name" value="RBD_domain_sf"/>
</dbReference>
<protein>
    <recommendedName>
        <fullName evidence="8">RRM domain-containing protein</fullName>
    </recommendedName>
</protein>
<dbReference type="PROSITE" id="PS50102">
    <property type="entry name" value="RRM"/>
    <property type="match status" value="1"/>
</dbReference>
<keyword evidence="5" id="KW-0508">mRNA splicing</keyword>
<dbReference type="SUPFAM" id="SSF54928">
    <property type="entry name" value="RNA-binding domain, RBD"/>
    <property type="match status" value="2"/>
</dbReference>
<accession>A0A4V1J1Y7</accession>
<dbReference type="CDD" id="cd12281">
    <property type="entry name" value="RRM1_TatSF1_like"/>
    <property type="match status" value="1"/>
</dbReference>
<dbReference type="InterPro" id="IPR034393">
    <property type="entry name" value="TatSF1-like"/>
</dbReference>
<feature type="compositionally biased region" description="Basic and acidic residues" evidence="7">
    <location>
        <begin position="224"/>
        <end position="236"/>
    </location>
</feature>
<dbReference type="GO" id="GO:0003723">
    <property type="term" value="F:RNA binding"/>
    <property type="evidence" value="ECO:0007669"/>
    <property type="project" value="UniProtKB-UniRule"/>
</dbReference>
<reference evidence="10" key="1">
    <citation type="journal article" date="2018" name="Nat. Microbiol.">
        <title>Leveraging single-cell genomics to expand the fungal tree of life.</title>
        <authorList>
            <person name="Ahrendt S.R."/>
            <person name="Quandt C.A."/>
            <person name="Ciobanu D."/>
            <person name="Clum A."/>
            <person name="Salamov A."/>
            <person name="Andreopoulos B."/>
            <person name="Cheng J.F."/>
            <person name="Woyke T."/>
            <person name="Pelin A."/>
            <person name="Henrissat B."/>
            <person name="Reynolds N.K."/>
            <person name="Benny G.L."/>
            <person name="Smith M.E."/>
            <person name="James T.Y."/>
            <person name="Grigoriev I.V."/>
        </authorList>
    </citation>
    <scope>NUCLEOTIDE SEQUENCE [LARGE SCALE GENOMIC DNA]</scope>
    <source>
        <strain evidence="10">Benny S71-1</strain>
    </source>
</reference>
<dbReference type="GO" id="GO:0005684">
    <property type="term" value="C:U2-type spliceosomal complex"/>
    <property type="evidence" value="ECO:0007669"/>
    <property type="project" value="TreeGrafter"/>
</dbReference>
<feature type="region of interest" description="Disordered" evidence="7">
    <location>
        <begin position="224"/>
        <end position="249"/>
    </location>
</feature>
<evidence type="ECO:0000313" key="10">
    <source>
        <dbReference type="Proteomes" id="UP000278143"/>
    </source>
</evidence>
<dbReference type="PANTHER" id="PTHR15608:SF0">
    <property type="entry name" value="HIV TAT-SPECIFIC FACTOR 1"/>
    <property type="match status" value="1"/>
</dbReference>
<feature type="domain" description="RRM" evidence="8">
    <location>
        <begin position="2"/>
        <end position="88"/>
    </location>
</feature>
<keyword evidence="4 6" id="KW-0694">RNA-binding</keyword>
<evidence type="ECO:0000256" key="5">
    <source>
        <dbReference type="ARBA" id="ARBA00023187"/>
    </source>
</evidence>
<evidence type="ECO:0000256" key="2">
    <source>
        <dbReference type="ARBA" id="ARBA00022664"/>
    </source>
</evidence>
<comment type="similarity">
    <text evidence="1">Belongs to the HTATSF1 family.</text>
</comment>
<keyword evidence="3" id="KW-0677">Repeat</keyword>
<dbReference type="GO" id="GO:0000398">
    <property type="term" value="P:mRNA splicing, via spliceosome"/>
    <property type="evidence" value="ECO:0007669"/>
    <property type="project" value="InterPro"/>
</dbReference>
<name>A0A4V1J1Y7_9FUNG</name>
<dbReference type="FunFam" id="3.30.70.330:FF:000105">
    <property type="entry name" value="HIV Tat-specific factor 1 homolog"/>
    <property type="match status" value="1"/>
</dbReference>